<evidence type="ECO:0000313" key="1">
    <source>
        <dbReference type="EMBL" id="RPF25984.1"/>
    </source>
</evidence>
<reference evidence="1 2" key="1">
    <citation type="submission" date="2018-11" db="EMBL/GenBank/DDBJ databases">
        <title>Sequencing the genomes of 1000 actinobacteria strains.</title>
        <authorList>
            <person name="Klenk H.-P."/>
        </authorList>
    </citation>
    <scope>NUCLEOTIDE SEQUENCE [LARGE SCALE GENOMIC DNA]</scope>
    <source>
        <strain evidence="1 2">DSM 14418</strain>
    </source>
</reference>
<dbReference type="InterPro" id="IPR036390">
    <property type="entry name" value="WH_DNA-bd_sf"/>
</dbReference>
<accession>A0A3N4Z2D6</accession>
<dbReference type="EMBL" id="RKRA01000001">
    <property type="protein sequence ID" value="RPF25984.1"/>
    <property type="molecule type" value="Genomic_DNA"/>
</dbReference>
<proteinExistence type="predicted"/>
<dbReference type="Proteomes" id="UP000280726">
    <property type="component" value="Unassembled WGS sequence"/>
</dbReference>
<protein>
    <submittedName>
        <fullName evidence="1">Putative ArsR family transcriptional regulator</fullName>
    </submittedName>
</protein>
<dbReference type="Gene3D" id="1.10.10.10">
    <property type="entry name" value="Winged helix-like DNA-binding domain superfamily/Winged helix DNA-binding domain"/>
    <property type="match status" value="1"/>
</dbReference>
<dbReference type="OrthoDB" id="3399802at2"/>
<dbReference type="Pfam" id="PF12840">
    <property type="entry name" value="HTH_20"/>
    <property type="match status" value="1"/>
</dbReference>
<dbReference type="InterPro" id="IPR036388">
    <property type="entry name" value="WH-like_DNA-bd_sf"/>
</dbReference>
<sequence length="234" mass="24358">MSDEFAEQVAGIGSLAEPARQALYLYVASRPDAVGRDEAAAAVDLPRHTAKFHLDRLVEEGLLEVEFRRLTGRTGPGAGRPSKLYRRSGRHFGVSLPERRYDLAGDVLAEAIDRAVRDDVPVAAAVREAASARGRGLAAAGEPATAGDPLARTSEVLARYGYEPRDTGGAVCLANCPFDRLASEHTALVCGMNLALIGGVIEGLGATSVAAELDPAPGRCCVRLAGSEAPAVAG</sequence>
<evidence type="ECO:0000313" key="2">
    <source>
        <dbReference type="Proteomes" id="UP000280726"/>
    </source>
</evidence>
<keyword evidence="2" id="KW-1185">Reference proteome</keyword>
<dbReference type="RefSeq" id="WP_123914163.1">
    <property type="nucleotide sequence ID" value="NZ_RKRA01000001.1"/>
</dbReference>
<comment type="caution">
    <text evidence="1">The sequence shown here is derived from an EMBL/GenBank/DDBJ whole genome shotgun (WGS) entry which is preliminary data.</text>
</comment>
<dbReference type="AlphaFoldDB" id="A0A3N4Z2D6"/>
<gene>
    <name evidence="1" type="ORF">EDD32_0398</name>
</gene>
<name>A0A3N4Z2D6_9MICO</name>
<organism evidence="1 2">
    <name type="scientific">Georgenia muralis</name>
    <dbReference type="NCBI Taxonomy" id="154117"/>
    <lineage>
        <taxon>Bacteria</taxon>
        <taxon>Bacillati</taxon>
        <taxon>Actinomycetota</taxon>
        <taxon>Actinomycetes</taxon>
        <taxon>Micrococcales</taxon>
        <taxon>Bogoriellaceae</taxon>
        <taxon>Georgenia</taxon>
    </lineage>
</organism>
<dbReference type="SUPFAM" id="SSF46785">
    <property type="entry name" value="Winged helix' DNA-binding domain"/>
    <property type="match status" value="1"/>
</dbReference>